<gene>
    <name evidence="7" type="ORF">FYJ33_05310</name>
</gene>
<proteinExistence type="inferred from homology"/>
<dbReference type="GO" id="GO:0006508">
    <property type="term" value="P:proteolysis"/>
    <property type="evidence" value="ECO:0007669"/>
    <property type="project" value="UniProtKB-KW"/>
</dbReference>
<keyword evidence="1" id="KW-0690">Ribosome biogenesis</keyword>
<keyword evidence="3" id="KW-0378">Hydrolase</keyword>
<evidence type="ECO:0000313" key="7">
    <source>
        <dbReference type="EMBL" id="MSR90845.1"/>
    </source>
</evidence>
<organism evidence="7 8">
    <name type="scientific">Inconstantimicrobium porci</name>
    <dbReference type="NCBI Taxonomy" id="2652291"/>
    <lineage>
        <taxon>Bacteria</taxon>
        <taxon>Bacillati</taxon>
        <taxon>Bacillota</taxon>
        <taxon>Clostridia</taxon>
        <taxon>Eubacteriales</taxon>
        <taxon>Clostridiaceae</taxon>
        <taxon>Inconstantimicrobium</taxon>
    </lineage>
</organism>
<accession>A0A7X2MY96</accession>
<dbReference type="Pfam" id="PF04327">
    <property type="entry name" value="Peptidase_Prp"/>
    <property type="match status" value="1"/>
</dbReference>
<keyword evidence="2 7" id="KW-0645">Protease</keyword>
<comment type="caution">
    <text evidence="7">The sequence shown here is derived from an EMBL/GenBank/DDBJ whole genome shotgun (WGS) entry which is preliminary data.</text>
</comment>
<dbReference type="NCBIfam" id="NF011127">
    <property type="entry name" value="PRK14553.1-7"/>
    <property type="match status" value="1"/>
</dbReference>
<sequence>MIKVIFKHNDNNIIGFKIEGHAVSQEVMDATIGDAYDMICNTVSVLSQNVLIGIQEVLKLRPLYEIENGFLEVNLNNLSEDDIEKCQVLMKTFDFTLKSTVMALNKSLGNKTRSQYIRILKEEV</sequence>
<dbReference type="GO" id="GO:0042254">
    <property type="term" value="P:ribosome biogenesis"/>
    <property type="evidence" value="ECO:0007669"/>
    <property type="project" value="UniProtKB-KW"/>
</dbReference>
<dbReference type="PANTHER" id="PTHR39178">
    <property type="entry name" value="HYPOTHETICAL RIBOSOME-ASSOCIATED PROTEIN"/>
    <property type="match status" value="1"/>
</dbReference>
<evidence type="ECO:0000313" key="8">
    <source>
        <dbReference type="Proteomes" id="UP000460287"/>
    </source>
</evidence>
<evidence type="ECO:0000256" key="6">
    <source>
        <dbReference type="ARBA" id="ARBA00044538"/>
    </source>
</evidence>
<evidence type="ECO:0000256" key="5">
    <source>
        <dbReference type="ARBA" id="ARBA00044503"/>
    </source>
</evidence>
<protein>
    <recommendedName>
        <fullName evidence="6">Ribosomal processing cysteine protease Prp</fullName>
    </recommendedName>
</protein>
<dbReference type="Proteomes" id="UP000460287">
    <property type="component" value="Unassembled WGS sequence"/>
</dbReference>
<dbReference type="EMBL" id="VULX01000005">
    <property type="protein sequence ID" value="MSR90845.1"/>
    <property type="molecule type" value="Genomic_DNA"/>
</dbReference>
<dbReference type="SUPFAM" id="SSF118010">
    <property type="entry name" value="TM1457-like"/>
    <property type="match status" value="1"/>
</dbReference>
<keyword evidence="8" id="KW-1185">Reference proteome</keyword>
<dbReference type="Gene3D" id="3.30.70.1490">
    <property type="entry name" value="Cysteine protease Prp"/>
    <property type="match status" value="1"/>
</dbReference>
<comment type="similarity">
    <text evidence="5">Belongs to the Prp family.</text>
</comment>
<reference evidence="7 8" key="1">
    <citation type="submission" date="2019-08" db="EMBL/GenBank/DDBJ databases">
        <title>In-depth cultivation of the pig gut microbiome towards novel bacterial diversity and tailored functional studies.</title>
        <authorList>
            <person name="Wylensek D."/>
            <person name="Hitch T.C.A."/>
            <person name="Clavel T."/>
        </authorList>
    </citation>
    <scope>NUCLEOTIDE SEQUENCE [LARGE SCALE GENOMIC DNA]</scope>
    <source>
        <strain evidence="7 8">WCA-383-APC-5B</strain>
    </source>
</reference>
<name>A0A7X2MY96_9CLOT</name>
<dbReference type="InterPro" id="IPR036764">
    <property type="entry name" value="Peptidase_Prp_sf"/>
</dbReference>
<evidence type="ECO:0000256" key="3">
    <source>
        <dbReference type="ARBA" id="ARBA00022801"/>
    </source>
</evidence>
<dbReference type="PANTHER" id="PTHR39178:SF1">
    <property type="entry name" value="RIBOSOMAL-PROCESSING CYSTEINE PROTEASE PRP"/>
    <property type="match status" value="1"/>
</dbReference>
<dbReference type="CDD" id="cd16332">
    <property type="entry name" value="Prp-like"/>
    <property type="match status" value="1"/>
</dbReference>
<keyword evidence="4" id="KW-0788">Thiol protease</keyword>
<dbReference type="GO" id="GO:0008234">
    <property type="term" value="F:cysteine-type peptidase activity"/>
    <property type="evidence" value="ECO:0007669"/>
    <property type="project" value="UniProtKB-KW"/>
</dbReference>
<evidence type="ECO:0000256" key="1">
    <source>
        <dbReference type="ARBA" id="ARBA00022517"/>
    </source>
</evidence>
<dbReference type="RefSeq" id="WP_154530727.1">
    <property type="nucleotide sequence ID" value="NZ_JAQXTV010000084.1"/>
</dbReference>
<dbReference type="InterPro" id="IPR007422">
    <property type="entry name" value="Peptidase_Prp"/>
</dbReference>
<dbReference type="AlphaFoldDB" id="A0A7X2MY96"/>
<evidence type="ECO:0000256" key="2">
    <source>
        <dbReference type="ARBA" id="ARBA00022670"/>
    </source>
</evidence>
<evidence type="ECO:0000256" key="4">
    <source>
        <dbReference type="ARBA" id="ARBA00022807"/>
    </source>
</evidence>